<dbReference type="Pfam" id="PF02627">
    <property type="entry name" value="CMD"/>
    <property type="match status" value="1"/>
</dbReference>
<name>A0A6A5TDE8_9PLEO</name>
<evidence type="ECO:0000313" key="3">
    <source>
        <dbReference type="Proteomes" id="UP000800035"/>
    </source>
</evidence>
<protein>
    <recommendedName>
        <fullName evidence="1">Carboxymuconolactone decarboxylase-like domain-containing protein</fullName>
    </recommendedName>
</protein>
<reference evidence="2" key="1">
    <citation type="journal article" date="2020" name="Stud. Mycol.">
        <title>101 Dothideomycetes genomes: a test case for predicting lifestyles and emergence of pathogens.</title>
        <authorList>
            <person name="Haridas S."/>
            <person name="Albert R."/>
            <person name="Binder M."/>
            <person name="Bloem J."/>
            <person name="Labutti K."/>
            <person name="Salamov A."/>
            <person name="Andreopoulos B."/>
            <person name="Baker S."/>
            <person name="Barry K."/>
            <person name="Bills G."/>
            <person name="Bluhm B."/>
            <person name="Cannon C."/>
            <person name="Castanera R."/>
            <person name="Culley D."/>
            <person name="Daum C."/>
            <person name="Ezra D."/>
            <person name="Gonzalez J."/>
            <person name="Henrissat B."/>
            <person name="Kuo A."/>
            <person name="Liang C."/>
            <person name="Lipzen A."/>
            <person name="Lutzoni F."/>
            <person name="Magnuson J."/>
            <person name="Mondo S."/>
            <person name="Nolan M."/>
            <person name="Ohm R."/>
            <person name="Pangilinan J."/>
            <person name="Park H.-J."/>
            <person name="Ramirez L."/>
            <person name="Alfaro M."/>
            <person name="Sun H."/>
            <person name="Tritt A."/>
            <person name="Yoshinaga Y."/>
            <person name="Zwiers L.-H."/>
            <person name="Turgeon B."/>
            <person name="Goodwin S."/>
            <person name="Spatafora J."/>
            <person name="Crous P."/>
            <person name="Grigoriev I."/>
        </authorList>
    </citation>
    <scope>NUCLEOTIDE SEQUENCE</scope>
    <source>
        <strain evidence="2">CBS 675.92</strain>
    </source>
</reference>
<dbReference type="Proteomes" id="UP000800035">
    <property type="component" value="Unassembled WGS sequence"/>
</dbReference>
<dbReference type="PANTHER" id="PTHR33570:SF2">
    <property type="entry name" value="CARBOXYMUCONOLACTONE DECARBOXYLASE-LIKE DOMAIN-CONTAINING PROTEIN"/>
    <property type="match status" value="1"/>
</dbReference>
<dbReference type="EMBL" id="ML977027">
    <property type="protein sequence ID" value="KAF1950328.1"/>
    <property type="molecule type" value="Genomic_DNA"/>
</dbReference>
<dbReference type="OrthoDB" id="104509at2759"/>
<dbReference type="InterPro" id="IPR052512">
    <property type="entry name" value="4CMD/NDH-1_regulator"/>
</dbReference>
<dbReference type="InterPro" id="IPR003779">
    <property type="entry name" value="CMD-like"/>
</dbReference>
<proteinExistence type="predicted"/>
<evidence type="ECO:0000259" key="1">
    <source>
        <dbReference type="Pfam" id="PF02627"/>
    </source>
</evidence>
<dbReference type="Gene3D" id="1.20.1290.10">
    <property type="entry name" value="AhpD-like"/>
    <property type="match status" value="1"/>
</dbReference>
<dbReference type="SUPFAM" id="SSF69118">
    <property type="entry name" value="AhpD-like"/>
    <property type="match status" value="1"/>
</dbReference>
<dbReference type="AlphaFoldDB" id="A0A6A5TDE8"/>
<dbReference type="PANTHER" id="PTHR33570">
    <property type="entry name" value="4-CARBOXYMUCONOLACTONE DECARBOXYLASE FAMILY PROTEIN"/>
    <property type="match status" value="1"/>
</dbReference>
<organism evidence="2 3">
    <name type="scientific">Byssothecium circinans</name>
    <dbReference type="NCBI Taxonomy" id="147558"/>
    <lineage>
        <taxon>Eukaryota</taxon>
        <taxon>Fungi</taxon>
        <taxon>Dikarya</taxon>
        <taxon>Ascomycota</taxon>
        <taxon>Pezizomycotina</taxon>
        <taxon>Dothideomycetes</taxon>
        <taxon>Pleosporomycetidae</taxon>
        <taxon>Pleosporales</taxon>
        <taxon>Massarineae</taxon>
        <taxon>Massarinaceae</taxon>
        <taxon>Byssothecium</taxon>
    </lineage>
</organism>
<sequence>MLCALHRSTELGMHARGALRNSVNEAEIRETLIQVSGYCGLPASIEGFRVAERVIGEYKKRNRK</sequence>
<evidence type="ECO:0000313" key="2">
    <source>
        <dbReference type="EMBL" id="KAF1950328.1"/>
    </source>
</evidence>
<feature type="domain" description="Carboxymuconolactone decarboxylase-like" evidence="1">
    <location>
        <begin position="2"/>
        <end position="52"/>
    </location>
</feature>
<accession>A0A6A5TDE8</accession>
<dbReference type="GO" id="GO:0051920">
    <property type="term" value="F:peroxiredoxin activity"/>
    <property type="evidence" value="ECO:0007669"/>
    <property type="project" value="InterPro"/>
</dbReference>
<dbReference type="InterPro" id="IPR029032">
    <property type="entry name" value="AhpD-like"/>
</dbReference>
<keyword evidence="3" id="KW-1185">Reference proteome</keyword>
<gene>
    <name evidence="2" type="ORF">CC80DRAFT_244111</name>
</gene>